<gene>
    <name evidence="1" type="ORF">HYPSUDRAFT_203329</name>
</gene>
<protein>
    <recommendedName>
        <fullName evidence="3">F-box domain-containing protein</fullName>
    </recommendedName>
</protein>
<dbReference type="EMBL" id="KN817562">
    <property type="protein sequence ID" value="KJA20935.1"/>
    <property type="molecule type" value="Genomic_DNA"/>
</dbReference>
<sequence length="491" mass="55542">MGHVNDFPVEIISLIFRQTWELYQLDAPQGKKNPHCIFPFNAATVCALWLNVLKSQPQYWKCVTFDVANDPTPFLDTLGLYTGGDIDVRVVSSRIYSATESQEKCRVQKIFTHLQPYLSICGVIEFDLAFQSSLPSSADILTHRIPRLSSLSLHCKMHNCDDNSLEIKIDKDKVSRQGNFRDSIFPSLKRLSLTGYSFVELYQLGEGWAEIPMMSRPASTLHVSVKHFKCHKRGHWDNSGSRSLNALLKTIAFGSRYKLCELVLTDISIDYRPTTDHYPPDIPFTSVKFKDVSRNFLSAFFASFSADGRQLNTIRFEGCSIPHIPNCAWTQTSTLIIVRTSFRKAHSSSSRIEEPLDDSLYNAVSAFQPENLQLDSCEELNDAFFDWLCDELGDLPGWGLRNLSIKDCKGFTAHALCNFVRHRNAQSLDSEDDDLHPISGLSVEGGRNALLTKADAQWFRWAENNIDVDWTVSNAGELGENYLTNFHTLGE</sequence>
<proteinExistence type="predicted"/>
<name>A0A0D2PM08_HYPSF</name>
<dbReference type="STRING" id="945553.A0A0D2PM08"/>
<dbReference type="AlphaFoldDB" id="A0A0D2PM08"/>
<keyword evidence="2" id="KW-1185">Reference proteome</keyword>
<organism evidence="1 2">
    <name type="scientific">Hypholoma sublateritium (strain FD-334 SS-4)</name>
    <dbReference type="NCBI Taxonomy" id="945553"/>
    <lineage>
        <taxon>Eukaryota</taxon>
        <taxon>Fungi</taxon>
        <taxon>Dikarya</taxon>
        <taxon>Basidiomycota</taxon>
        <taxon>Agaricomycotina</taxon>
        <taxon>Agaricomycetes</taxon>
        <taxon>Agaricomycetidae</taxon>
        <taxon>Agaricales</taxon>
        <taxon>Agaricineae</taxon>
        <taxon>Strophariaceae</taxon>
        <taxon>Hypholoma</taxon>
    </lineage>
</organism>
<evidence type="ECO:0000313" key="2">
    <source>
        <dbReference type="Proteomes" id="UP000054270"/>
    </source>
</evidence>
<evidence type="ECO:0000313" key="1">
    <source>
        <dbReference type="EMBL" id="KJA20935.1"/>
    </source>
</evidence>
<accession>A0A0D2PM08</accession>
<dbReference type="OrthoDB" id="3001771at2759"/>
<dbReference type="Proteomes" id="UP000054270">
    <property type="component" value="Unassembled WGS sequence"/>
</dbReference>
<reference evidence="2" key="1">
    <citation type="submission" date="2014-04" db="EMBL/GenBank/DDBJ databases">
        <title>Evolutionary Origins and Diversification of the Mycorrhizal Mutualists.</title>
        <authorList>
            <consortium name="DOE Joint Genome Institute"/>
            <consortium name="Mycorrhizal Genomics Consortium"/>
            <person name="Kohler A."/>
            <person name="Kuo A."/>
            <person name="Nagy L.G."/>
            <person name="Floudas D."/>
            <person name="Copeland A."/>
            <person name="Barry K.W."/>
            <person name="Cichocki N."/>
            <person name="Veneault-Fourrey C."/>
            <person name="LaButti K."/>
            <person name="Lindquist E.A."/>
            <person name="Lipzen A."/>
            <person name="Lundell T."/>
            <person name="Morin E."/>
            <person name="Murat C."/>
            <person name="Riley R."/>
            <person name="Ohm R."/>
            <person name="Sun H."/>
            <person name="Tunlid A."/>
            <person name="Henrissat B."/>
            <person name="Grigoriev I.V."/>
            <person name="Hibbett D.S."/>
            <person name="Martin F."/>
        </authorList>
    </citation>
    <scope>NUCLEOTIDE SEQUENCE [LARGE SCALE GENOMIC DNA]</scope>
    <source>
        <strain evidence="2">FD-334 SS-4</strain>
    </source>
</reference>
<evidence type="ECO:0008006" key="3">
    <source>
        <dbReference type="Google" id="ProtNLM"/>
    </source>
</evidence>